<dbReference type="EMBL" id="CP061538">
    <property type="protein sequence ID" value="QNV39604.1"/>
    <property type="molecule type" value="Genomic_DNA"/>
</dbReference>
<feature type="transmembrane region" description="Helical" evidence="9">
    <location>
        <begin position="201"/>
        <end position="219"/>
    </location>
</feature>
<keyword evidence="11" id="KW-1185">Reference proteome</keyword>
<feature type="transmembrane region" description="Helical" evidence="9">
    <location>
        <begin position="71"/>
        <end position="94"/>
    </location>
</feature>
<evidence type="ECO:0000313" key="10">
    <source>
        <dbReference type="EMBL" id="QNV39604.1"/>
    </source>
</evidence>
<evidence type="ECO:0000256" key="1">
    <source>
        <dbReference type="ARBA" id="ARBA00004429"/>
    </source>
</evidence>
<dbReference type="PANTHER" id="PTHR30574:SF1">
    <property type="entry name" value="SULPHUR TRANSPORT DOMAIN-CONTAINING PROTEIN"/>
    <property type="match status" value="1"/>
</dbReference>
<name>A0A7H2BIV8_9MICC</name>
<evidence type="ECO:0000256" key="3">
    <source>
        <dbReference type="ARBA" id="ARBA00022475"/>
    </source>
</evidence>
<protein>
    <submittedName>
        <fullName evidence="10">YeeE/YedE family protein</fullName>
    </submittedName>
</protein>
<feature type="transmembrane region" description="Helical" evidence="9">
    <location>
        <begin position="319"/>
        <end position="337"/>
    </location>
</feature>
<evidence type="ECO:0000256" key="6">
    <source>
        <dbReference type="ARBA" id="ARBA00022989"/>
    </source>
</evidence>
<feature type="transmembrane region" description="Helical" evidence="9">
    <location>
        <begin position="250"/>
        <end position="269"/>
    </location>
</feature>
<comment type="subcellular location">
    <subcellularLocation>
        <location evidence="1">Cell inner membrane</location>
        <topology evidence="1">Multi-pass membrane protein</topology>
    </subcellularLocation>
</comment>
<comment type="similarity">
    <text evidence="8">Belongs to the TsuA/YedE (TC 9.B.102) family.</text>
</comment>
<feature type="transmembrane region" description="Helical" evidence="9">
    <location>
        <begin position="148"/>
        <end position="169"/>
    </location>
</feature>
<feature type="transmembrane region" description="Helical" evidence="9">
    <location>
        <begin position="106"/>
        <end position="128"/>
    </location>
</feature>
<evidence type="ECO:0000256" key="2">
    <source>
        <dbReference type="ARBA" id="ARBA00022448"/>
    </source>
</evidence>
<keyword evidence="5 9" id="KW-0812">Transmembrane</keyword>
<accession>A0A7H2BIV8</accession>
<proteinExistence type="inferred from homology"/>
<keyword evidence="7 9" id="KW-0472">Membrane</keyword>
<evidence type="ECO:0000256" key="4">
    <source>
        <dbReference type="ARBA" id="ARBA00022519"/>
    </source>
</evidence>
<gene>
    <name evidence="10" type="ORF">IDM48_09565</name>
</gene>
<dbReference type="AlphaFoldDB" id="A0A7H2BIV8"/>
<feature type="transmembrane region" description="Helical" evidence="9">
    <location>
        <begin position="281"/>
        <end position="299"/>
    </location>
</feature>
<evidence type="ECO:0000256" key="8">
    <source>
        <dbReference type="ARBA" id="ARBA00035655"/>
    </source>
</evidence>
<sequence>MIVTGLLVGAIFGFILQRGRFCVTGAFRDVFVSKSTWWLGAFITAIAVQAVGIALLNSLGVIDLSVAVSPFAPFGTIAGGFIFGFGAVLAGGCATGTYYRAAEGLIGSWFALIFYALFASIFKFGPFAETTRFVRGWGITEHATITDSLGVSPWVLVTLLVAAVGVWAYKNLTKPKLPMAQLPPEKSGLAHLLFEKRWNPYFTAILIGLVAILAFPLSWATGREGGLGITTPSAKLTTFLTTGDFTMIDWGVMLIMGIMVGSFIAAKGSGEFKLRVPDAKTIVRAIFGGMLMGWGAAWAGGCTIGNGLVETAMFSWQGWVSLIAMILGTGAAAKIFIMPRKKKTPVASTKNAPEPQLTH</sequence>
<dbReference type="KEGG" id="rama:IDM48_09565"/>
<feature type="transmembrane region" description="Helical" evidence="9">
    <location>
        <begin position="39"/>
        <end position="59"/>
    </location>
</feature>
<evidence type="ECO:0000313" key="11">
    <source>
        <dbReference type="Proteomes" id="UP000516421"/>
    </source>
</evidence>
<keyword evidence="4" id="KW-0997">Cell inner membrane</keyword>
<dbReference type="GO" id="GO:0005886">
    <property type="term" value="C:plasma membrane"/>
    <property type="evidence" value="ECO:0007669"/>
    <property type="project" value="UniProtKB-SubCell"/>
</dbReference>
<dbReference type="Pfam" id="PF04143">
    <property type="entry name" value="Sulf_transp"/>
    <property type="match status" value="1"/>
</dbReference>
<dbReference type="Proteomes" id="UP000516421">
    <property type="component" value="Chromosome"/>
</dbReference>
<evidence type="ECO:0000256" key="9">
    <source>
        <dbReference type="SAM" id="Phobius"/>
    </source>
</evidence>
<keyword evidence="2" id="KW-0813">Transport</keyword>
<reference evidence="10 11" key="1">
    <citation type="submission" date="2020-09" db="EMBL/GenBank/DDBJ databases">
        <title>Investigation of environmental microbe.</title>
        <authorList>
            <person name="Ou Y."/>
            <person name="Kang Q."/>
        </authorList>
    </citation>
    <scope>NUCLEOTIDE SEQUENCE [LARGE SCALE GENOMIC DNA]</scope>
    <source>
        <strain evidence="10 11">KJZ-9</strain>
    </source>
</reference>
<keyword evidence="3" id="KW-1003">Cell membrane</keyword>
<dbReference type="PANTHER" id="PTHR30574">
    <property type="entry name" value="INNER MEMBRANE PROTEIN YEDE"/>
    <property type="match status" value="1"/>
</dbReference>
<evidence type="ECO:0000256" key="5">
    <source>
        <dbReference type="ARBA" id="ARBA00022692"/>
    </source>
</evidence>
<dbReference type="InterPro" id="IPR007272">
    <property type="entry name" value="Sulf_transp_TsuA/YedE"/>
</dbReference>
<keyword evidence="6 9" id="KW-1133">Transmembrane helix</keyword>
<organism evidence="10 11">
    <name type="scientific">Rothia amarae</name>
    <dbReference type="NCBI Taxonomy" id="169480"/>
    <lineage>
        <taxon>Bacteria</taxon>
        <taxon>Bacillati</taxon>
        <taxon>Actinomycetota</taxon>
        <taxon>Actinomycetes</taxon>
        <taxon>Micrococcales</taxon>
        <taxon>Micrococcaceae</taxon>
        <taxon>Rothia</taxon>
    </lineage>
</organism>
<evidence type="ECO:0000256" key="7">
    <source>
        <dbReference type="ARBA" id="ARBA00023136"/>
    </source>
</evidence>